<reference evidence="2" key="1">
    <citation type="submission" date="2020-09" db="EMBL/GenBank/DDBJ databases">
        <authorList>
            <person name="Kikuchi T."/>
        </authorList>
    </citation>
    <scope>NUCLEOTIDE SEQUENCE</scope>
    <source>
        <strain evidence="2">SH1</strain>
    </source>
</reference>
<dbReference type="Proteomes" id="UP000614601">
    <property type="component" value="Unassembled WGS sequence"/>
</dbReference>
<protein>
    <recommendedName>
        <fullName evidence="1">N-acetyltransferase domain-containing protein</fullName>
    </recommendedName>
</protein>
<evidence type="ECO:0000259" key="1">
    <source>
        <dbReference type="Pfam" id="PF00583"/>
    </source>
</evidence>
<dbReference type="Proteomes" id="UP000783686">
    <property type="component" value="Unassembled WGS sequence"/>
</dbReference>
<dbReference type="Pfam" id="PF00583">
    <property type="entry name" value="Acetyltransf_1"/>
    <property type="match status" value="1"/>
</dbReference>
<dbReference type="CDD" id="cd04301">
    <property type="entry name" value="NAT_SF"/>
    <property type="match status" value="1"/>
</dbReference>
<dbReference type="AlphaFoldDB" id="A0A811LLG7"/>
<dbReference type="OrthoDB" id="41532at2759"/>
<gene>
    <name evidence="2" type="ORF">BOKJ2_LOCUS12430</name>
</gene>
<evidence type="ECO:0000313" key="2">
    <source>
        <dbReference type="EMBL" id="CAD5227952.1"/>
    </source>
</evidence>
<dbReference type="EMBL" id="CAJFDH010000006">
    <property type="protein sequence ID" value="CAD5227952.1"/>
    <property type="molecule type" value="Genomic_DNA"/>
</dbReference>
<organism evidence="2 3">
    <name type="scientific">Bursaphelenchus okinawaensis</name>
    <dbReference type="NCBI Taxonomy" id="465554"/>
    <lineage>
        <taxon>Eukaryota</taxon>
        <taxon>Metazoa</taxon>
        <taxon>Ecdysozoa</taxon>
        <taxon>Nematoda</taxon>
        <taxon>Chromadorea</taxon>
        <taxon>Rhabditida</taxon>
        <taxon>Tylenchina</taxon>
        <taxon>Tylenchomorpha</taxon>
        <taxon>Aphelenchoidea</taxon>
        <taxon>Aphelenchoididae</taxon>
        <taxon>Bursaphelenchus</taxon>
    </lineage>
</organism>
<feature type="domain" description="N-acetyltransferase" evidence="1">
    <location>
        <begin position="121"/>
        <end position="173"/>
    </location>
</feature>
<name>A0A811LLG7_9BILA</name>
<dbReference type="EMBL" id="CAJFCW020000006">
    <property type="protein sequence ID" value="CAG9123886.1"/>
    <property type="molecule type" value="Genomic_DNA"/>
</dbReference>
<dbReference type="Gene3D" id="3.40.630.30">
    <property type="match status" value="1"/>
</dbReference>
<evidence type="ECO:0000313" key="3">
    <source>
        <dbReference type="Proteomes" id="UP000614601"/>
    </source>
</evidence>
<comment type="caution">
    <text evidence="2">The sequence shown here is derived from an EMBL/GenBank/DDBJ whole genome shotgun (WGS) entry which is preliminary data.</text>
</comment>
<dbReference type="SUPFAM" id="SSF55729">
    <property type="entry name" value="Acyl-CoA N-acyltransferases (Nat)"/>
    <property type="match status" value="1"/>
</dbReference>
<proteinExistence type="predicted"/>
<sequence length="222" mass="24690">MKATVHDLEVISDIRTYELLKYNPISEHITDITFTTHEYYKAAVLEELVEGLSLIMCIDSYVIGFLTGFKGEVKADDVGFTGFKEDYAEDCAKKLPCPPEVAIIKVIVDEMRKCIKYHVPVGYYYSISRFSIQKDFCGAGLGKALWKASLTIAKQHGFKYVEAECSAVASTKVAESLGLRSFFVFPLERAILNGKPFFPPVLSDGLTGANLVIGEIDNYNTL</sequence>
<dbReference type="InterPro" id="IPR000182">
    <property type="entry name" value="GNAT_dom"/>
</dbReference>
<dbReference type="GO" id="GO:0016747">
    <property type="term" value="F:acyltransferase activity, transferring groups other than amino-acyl groups"/>
    <property type="evidence" value="ECO:0007669"/>
    <property type="project" value="InterPro"/>
</dbReference>
<dbReference type="InterPro" id="IPR016181">
    <property type="entry name" value="Acyl_CoA_acyltransferase"/>
</dbReference>
<accession>A0A811LLG7</accession>
<keyword evidence="3" id="KW-1185">Reference proteome</keyword>